<dbReference type="OrthoDB" id="3942493at2759"/>
<proteinExistence type="predicted"/>
<keyword evidence="3" id="KW-1185">Reference proteome</keyword>
<sequence length="224" mass="24818">MASLNPDSFMSSWLRLVDDPSKDVLSKITTTYTNAPKGNQTSCVDILTPLAMLHQCRLDVLSVTEGLRKAESWTALTDSQMQLSHLRLRFRKSTKEMGGAAPKHFGRMRASDAPFGRVHWEKTGARSATSSADSDGDQKMTDSEDESDEADFDEDEEDGSDMEEGQSLGAEEPAGKVGNCESDGVTNASDSARTSWTREMQKEIEVAEQYRVAMIQVLQEEIRR</sequence>
<feature type="compositionally biased region" description="Acidic residues" evidence="1">
    <location>
        <begin position="143"/>
        <end position="164"/>
    </location>
</feature>
<accession>A0A8H4IVR1</accession>
<gene>
    <name evidence="2" type="ORF">GTA08_BOTSDO04279</name>
</gene>
<dbReference type="Proteomes" id="UP000572817">
    <property type="component" value="Unassembled WGS sequence"/>
</dbReference>
<evidence type="ECO:0000313" key="3">
    <source>
        <dbReference type="Proteomes" id="UP000572817"/>
    </source>
</evidence>
<name>A0A8H4IVR1_9PEZI</name>
<feature type="compositionally biased region" description="Polar residues" evidence="1">
    <location>
        <begin position="184"/>
        <end position="196"/>
    </location>
</feature>
<evidence type="ECO:0000313" key="2">
    <source>
        <dbReference type="EMBL" id="KAF4308009.1"/>
    </source>
</evidence>
<reference evidence="2" key="1">
    <citation type="submission" date="2020-04" db="EMBL/GenBank/DDBJ databases">
        <title>Genome Assembly and Annotation of Botryosphaeria dothidea sdau 11-99, a Latent Pathogen of Apple Fruit Ring Rot in China.</title>
        <authorList>
            <person name="Yu C."/>
            <person name="Diao Y."/>
            <person name="Lu Q."/>
            <person name="Zhao J."/>
            <person name="Cui S."/>
            <person name="Peng C."/>
            <person name="He B."/>
            <person name="Liu H."/>
        </authorList>
    </citation>
    <scope>NUCLEOTIDE SEQUENCE [LARGE SCALE GENOMIC DNA]</scope>
    <source>
        <strain evidence="2">Sdau11-99</strain>
    </source>
</reference>
<dbReference type="AlphaFoldDB" id="A0A8H4IVR1"/>
<evidence type="ECO:0000256" key="1">
    <source>
        <dbReference type="SAM" id="MobiDB-lite"/>
    </source>
</evidence>
<organism evidence="2 3">
    <name type="scientific">Botryosphaeria dothidea</name>
    <dbReference type="NCBI Taxonomy" id="55169"/>
    <lineage>
        <taxon>Eukaryota</taxon>
        <taxon>Fungi</taxon>
        <taxon>Dikarya</taxon>
        <taxon>Ascomycota</taxon>
        <taxon>Pezizomycotina</taxon>
        <taxon>Dothideomycetes</taxon>
        <taxon>Dothideomycetes incertae sedis</taxon>
        <taxon>Botryosphaeriales</taxon>
        <taxon>Botryosphaeriaceae</taxon>
        <taxon>Botryosphaeria</taxon>
    </lineage>
</organism>
<feature type="region of interest" description="Disordered" evidence="1">
    <location>
        <begin position="94"/>
        <end position="196"/>
    </location>
</feature>
<protein>
    <submittedName>
        <fullName evidence="2">Uncharacterized protein</fullName>
    </submittedName>
</protein>
<comment type="caution">
    <text evidence="2">The sequence shown here is derived from an EMBL/GenBank/DDBJ whole genome shotgun (WGS) entry which is preliminary data.</text>
</comment>
<dbReference type="EMBL" id="WWBZ02000022">
    <property type="protein sequence ID" value="KAF4308009.1"/>
    <property type="molecule type" value="Genomic_DNA"/>
</dbReference>